<dbReference type="GO" id="GO:0045010">
    <property type="term" value="P:actin nucleation"/>
    <property type="evidence" value="ECO:0007669"/>
    <property type="project" value="InterPro"/>
</dbReference>
<reference evidence="7" key="1">
    <citation type="submission" date="2023-05" db="EMBL/GenBank/DDBJ databases">
        <authorList>
            <person name="Huff M."/>
        </authorList>
    </citation>
    <scope>NUCLEOTIDE SEQUENCE</scope>
</reference>
<feature type="compositionally biased region" description="Polar residues" evidence="3">
    <location>
        <begin position="200"/>
        <end position="215"/>
    </location>
</feature>
<feature type="signal peptide" evidence="5">
    <location>
        <begin position="1"/>
        <end position="20"/>
    </location>
</feature>
<feature type="compositionally biased region" description="Polar residues" evidence="3">
    <location>
        <begin position="388"/>
        <end position="411"/>
    </location>
</feature>
<keyword evidence="5" id="KW-0732">Signal</keyword>
<feature type="region of interest" description="Disordered" evidence="3">
    <location>
        <begin position="195"/>
        <end position="270"/>
    </location>
</feature>
<dbReference type="AlphaFoldDB" id="A0AAD1ZJ02"/>
<name>A0AAD1ZJ02_9LAMI</name>
<proteinExistence type="inferred from homology"/>
<keyword evidence="4" id="KW-0472">Membrane</keyword>
<feature type="domain" description="FH2" evidence="6">
    <location>
        <begin position="510"/>
        <end position="938"/>
    </location>
</feature>
<keyword evidence="4" id="KW-0812">Transmembrane</keyword>
<feature type="compositionally biased region" description="Pro residues" evidence="3">
    <location>
        <begin position="44"/>
        <end position="56"/>
    </location>
</feature>
<feature type="region of interest" description="Disordered" evidence="3">
    <location>
        <begin position="351"/>
        <end position="449"/>
    </location>
</feature>
<dbReference type="Gene3D" id="1.20.58.2220">
    <property type="entry name" value="Formin, FH2 domain"/>
    <property type="match status" value="1"/>
</dbReference>
<dbReference type="InterPro" id="IPR042201">
    <property type="entry name" value="FH2_Formin_sf"/>
</dbReference>
<dbReference type="Pfam" id="PF02181">
    <property type="entry name" value="FH2"/>
    <property type="match status" value="1"/>
</dbReference>
<keyword evidence="4" id="KW-1133">Transmembrane helix</keyword>
<feature type="compositionally biased region" description="Polar residues" evidence="3">
    <location>
        <begin position="496"/>
        <end position="506"/>
    </location>
</feature>
<organism evidence="7 8">
    <name type="scientific">Fraxinus pennsylvanica</name>
    <dbReference type="NCBI Taxonomy" id="56036"/>
    <lineage>
        <taxon>Eukaryota</taxon>
        <taxon>Viridiplantae</taxon>
        <taxon>Streptophyta</taxon>
        <taxon>Embryophyta</taxon>
        <taxon>Tracheophyta</taxon>
        <taxon>Spermatophyta</taxon>
        <taxon>Magnoliopsida</taxon>
        <taxon>eudicotyledons</taxon>
        <taxon>Gunneridae</taxon>
        <taxon>Pentapetalae</taxon>
        <taxon>asterids</taxon>
        <taxon>lamiids</taxon>
        <taxon>Lamiales</taxon>
        <taxon>Oleaceae</taxon>
        <taxon>Oleeae</taxon>
        <taxon>Fraxinus</taxon>
    </lineage>
</organism>
<comment type="similarity">
    <text evidence="1">Belongs to the formin-like family. Class-I subfamily.</text>
</comment>
<keyword evidence="8" id="KW-1185">Reference proteome</keyword>
<sequence>MPTFFLFLLFLSCALRPIYSTGTGTTHNRRILHQPFQPQESIPPSQPPVPSPPTTPKYPFSTATTPNNTPFFPSYPSPPSPPSPASFASFPANISSLNLPQPSKSKSASSKLIVAAVAAVLAAVAIVAIVVFLHFRRRRNQSSNESKSQLSDNYSSARFNNAPNNNHIPKLQRPSQSSSEFLYLGTLVNSHGGSVIGSRNVYNGSRTSDSNASNSRKLDSPELHPLPPLKTHSFQHNYRNTEAASSKDEEDEEFYSPKGSLNGRESSIGTGSASRRAFAAVEVGNFNGSTSNSSSTYSSSVTGSGSASPVRSVSLSVSPAISLSPRNSILKSPDLIEIQMAPALMQTTMASEPAPSGLVLRESASPSPPSSSSPERYSRRSVESSPRISNASDQNVQSPVRISSPVQQNVTIIPPPPPAAAVHLSVPKPPPAPVSVPPQAPPPPPSKLWESPRTPIPPAKKQVLGPPVFITPFRPMSIDTPPLISPIELPSSNSETVSNEKQFSNESMEKSEETTPKPKLKPLHWDKVRASSDREMVWDQLKSSSFKLNEEMIETLFVVNTPNPNPKEMAKRPVLPSPNQDNGNRVLDPKKSQNIAILLRALNVTVDEVCEALLEGNADTLGTELLESLLKMAPTKEEERKLKEYKDDSPSKIGAAERFLKAVLDIPHAFKRLDAMLYISNFDSELEYLKKSFETLETACEELRTNRMFLKLLEAVLKTGNRMNVGTNRGAAHAFKLDTLLKLVDVKGADGKTTLLHFVVQEIIRSEGARLSTGNNNDKSSVNDDAKCRKLGLQVVSSLSSELSNVKKAAAMDAEVLSSDVSKLSKGIGNIAEIVRLNEAIPLQEGSSHRFSESMNSFMKKADEEIIKIQAQESVALSLVKEITEYFHGNSAMEEAHPFRIFMVVRDFLTVLDRVCKEVGMINERTIVSHAHKFPVPVNPLLQQVSGGFPVKRQDTSSDEESTSP</sequence>
<dbReference type="SMART" id="SM00498">
    <property type="entry name" value="FH2"/>
    <property type="match status" value="1"/>
</dbReference>
<evidence type="ECO:0000259" key="6">
    <source>
        <dbReference type="PROSITE" id="PS51444"/>
    </source>
</evidence>
<dbReference type="SUPFAM" id="SSF101447">
    <property type="entry name" value="Formin homology 2 domain (FH2 domain)"/>
    <property type="match status" value="1"/>
</dbReference>
<feature type="region of interest" description="Disordered" evidence="3">
    <location>
        <begin position="563"/>
        <end position="588"/>
    </location>
</feature>
<feature type="compositionally biased region" description="Pro residues" evidence="3">
    <location>
        <begin position="427"/>
        <end position="446"/>
    </location>
</feature>
<accession>A0AAD1ZJ02</accession>
<evidence type="ECO:0000313" key="7">
    <source>
        <dbReference type="EMBL" id="CAI9770702.1"/>
    </source>
</evidence>
<evidence type="ECO:0000256" key="3">
    <source>
        <dbReference type="SAM" id="MobiDB-lite"/>
    </source>
</evidence>
<evidence type="ECO:0000256" key="4">
    <source>
        <dbReference type="SAM" id="Phobius"/>
    </source>
</evidence>
<feature type="region of interest" description="Disordered" evidence="3">
    <location>
        <begin position="481"/>
        <end position="520"/>
    </location>
</feature>
<feature type="compositionally biased region" description="Low complexity" evidence="3">
    <location>
        <begin position="481"/>
        <end position="495"/>
    </location>
</feature>
<dbReference type="PROSITE" id="PS51444">
    <property type="entry name" value="FH2"/>
    <property type="match status" value="1"/>
</dbReference>
<dbReference type="GO" id="GO:0051015">
    <property type="term" value="F:actin filament binding"/>
    <property type="evidence" value="ECO:0007669"/>
    <property type="project" value="InterPro"/>
</dbReference>
<dbReference type="Proteomes" id="UP000834106">
    <property type="component" value="Chromosome 11"/>
</dbReference>
<evidence type="ECO:0000256" key="5">
    <source>
        <dbReference type="SAM" id="SignalP"/>
    </source>
</evidence>
<dbReference type="EMBL" id="OU503046">
    <property type="protein sequence ID" value="CAI9770702.1"/>
    <property type="molecule type" value="Genomic_DNA"/>
</dbReference>
<feature type="region of interest" description="Disordered" evidence="3">
    <location>
        <begin position="140"/>
        <end position="174"/>
    </location>
</feature>
<evidence type="ECO:0000256" key="2">
    <source>
        <dbReference type="RuleBase" id="RU361260"/>
    </source>
</evidence>
<gene>
    <name evidence="7" type="ORF">FPE_LOCUS18132</name>
</gene>
<feature type="compositionally biased region" description="Polar residues" evidence="3">
    <location>
        <begin position="141"/>
        <end position="174"/>
    </location>
</feature>
<evidence type="ECO:0000256" key="1">
    <source>
        <dbReference type="ARBA" id="ARBA00025793"/>
    </source>
</evidence>
<feature type="region of interest" description="Disordered" evidence="3">
    <location>
        <begin position="37"/>
        <end position="63"/>
    </location>
</feature>
<feature type="transmembrane region" description="Helical" evidence="4">
    <location>
        <begin position="112"/>
        <end position="135"/>
    </location>
</feature>
<feature type="region of interest" description="Disordered" evidence="3">
    <location>
        <begin position="289"/>
        <end position="311"/>
    </location>
</feature>
<evidence type="ECO:0000313" key="8">
    <source>
        <dbReference type="Proteomes" id="UP000834106"/>
    </source>
</evidence>
<feature type="chain" id="PRO_5042049656" description="Formin-like protein" evidence="5">
    <location>
        <begin position="21"/>
        <end position="965"/>
    </location>
</feature>
<protein>
    <recommendedName>
        <fullName evidence="2">Formin-like protein</fullName>
    </recommendedName>
</protein>
<dbReference type="InterPro" id="IPR015425">
    <property type="entry name" value="FH2_Formin"/>
</dbReference>
<dbReference type="PANTHER" id="PTHR23213">
    <property type="entry name" value="FORMIN-RELATED"/>
    <property type="match status" value="1"/>
</dbReference>
<dbReference type="PANTHER" id="PTHR23213:SF276">
    <property type="entry name" value="FORMIN-LIKE PROTEIN 1"/>
    <property type="match status" value="1"/>
</dbReference>
<feature type="compositionally biased region" description="Basic and acidic residues" evidence="3">
    <location>
        <begin position="507"/>
        <end position="516"/>
    </location>
</feature>
<dbReference type="InterPro" id="IPR027643">
    <property type="entry name" value="Formin-like_plant"/>
</dbReference>